<feature type="non-terminal residue" evidence="1">
    <location>
        <position position="96"/>
    </location>
</feature>
<proteinExistence type="predicted"/>
<keyword evidence="2" id="KW-1185">Reference proteome</keyword>
<sequence length="96" mass="11938">MYDYSQKDFVINDEMKWIDELNKEKIIYENSTNERIENRKKYNKMYKKFEKDYLKKEAKSLFKDVMNYSERYEDQKAQVLVENIDEILKDDVKKDK</sequence>
<evidence type="ECO:0000313" key="1">
    <source>
        <dbReference type="EMBL" id="NYV28476.1"/>
    </source>
</evidence>
<reference evidence="1 2" key="1">
    <citation type="submission" date="2020-05" db="EMBL/GenBank/DDBJ databases">
        <title>Streptobacillus felis strain LHL191014123.</title>
        <authorList>
            <person name="Fawzy A."/>
            <person name="Rau J."/>
            <person name="Risse K."/>
            <person name="Schauerte N."/>
            <person name="Geiger C."/>
            <person name="Blom J."/>
            <person name="Imirzalioglu C."/>
            <person name="Falgenhauer J."/>
            <person name="Bach A."/>
            <person name="Herden C."/>
            <person name="Eisenberg T."/>
        </authorList>
    </citation>
    <scope>NUCLEOTIDE SEQUENCE [LARGE SCALE GENOMIC DNA]</scope>
    <source>
        <strain evidence="1 2">LHL191014123</strain>
    </source>
</reference>
<evidence type="ECO:0000313" key="2">
    <source>
        <dbReference type="Proteomes" id="UP000526184"/>
    </source>
</evidence>
<name>A0A7Z0T7N6_9FUSO</name>
<gene>
    <name evidence="1" type="ORF">HP397_06645</name>
</gene>
<organism evidence="1 2">
    <name type="scientific">Streptobacillus felis</name>
    <dbReference type="NCBI Taxonomy" id="1384509"/>
    <lineage>
        <taxon>Bacteria</taxon>
        <taxon>Fusobacteriati</taxon>
        <taxon>Fusobacteriota</taxon>
        <taxon>Fusobacteriia</taxon>
        <taxon>Fusobacteriales</taxon>
        <taxon>Leptotrichiaceae</taxon>
        <taxon>Streptobacillus</taxon>
    </lineage>
</organism>
<dbReference type="Proteomes" id="UP000526184">
    <property type="component" value="Unassembled WGS sequence"/>
</dbReference>
<dbReference type="EMBL" id="JABMKT010000064">
    <property type="protein sequence ID" value="NYV28476.1"/>
    <property type="molecule type" value="Genomic_DNA"/>
</dbReference>
<comment type="caution">
    <text evidence="1">The sequence shown here is derived from an EMBL/GenBank/DDBJ whole genome shotgun (WGS) entry which is preliminary data.</text>
</comment>
<accession>A0A7Z0T7N6</accession>
<dbReference type="RefSeq" id="WP_180136404.1">
    <property type="nucleotide sequence ID" value="NZ_JABMKT010000064.1"/>
</dbReference>
<dbReference type="AlphaFoldDB" id="A0A7Z0T7N6"/>
<protein>
    <submittedName>
        <fullName evidence="1">Uncharacterized protein</fullName>
    </submittedName>
</protein>